<feature type="transmembrane region" description="Helical" evidence="7">
    <location>
        <begin position="118"/>
        <end position="137"/>
    </location>
</feature>
<dbReference type="AlphaFoldDB" id="M7TGT5"/>
<accession>M7TGT5</accession>
<sequence>MPYVAYTIMGKGGVIAVLLMVFQAITSAMSSETVAVTSLVTYDFYRSYINPEATGKQLVFVSHIAVVAFGLIAAAIAVGLVYAGTSVSFIVTAIGIVIDGAVIPSACTLCWRKQNKYAVTLVPLLSSIASIGTWIGVAYHRSGVISIATLSDFIPTVAGNMLALLAPVVLTPLITYIKPEDYDFEKFKELKQVDDTAFAIDIKDGNPAIKSAVERTEAELQNHEAIERQLLKARNIALGLALFIAISMTILWPIPITRGADKVVRTGVM</sequence>
<dbReference type="InterPro" id="IPR031155">
    <property type="entry name" value="DUR"/>
</dbReference>
<evidence type="ECO:0000256" key="7">
    <source>
        <dbReference type="SAM" id="Phobius"/>
    </source>
</evidence>
<dbReference type="OrthoDB" id="6132759at2759"/>
<dbReference type="GO" id="GO:0015204">
    <property type="term" value="F:urea transmembrane transporter activity"/>
    <property type="evidence" value="ECO:0007669"/>
    <property type="project" value="InterPro"/>
</dbReference>
<comment type="subcellular location">
    <subcellularLocation>
        <location evidence="1">Membrane</location>
        <topology evidence="1">Multi-pass membrane protein</topology>
    </subcellularLocation>
</comment>
<organism evidence="8 9">
    <name type="scientific">Eutypa lata (strain UCR-EL1)</name>
    <name type="common">Grapevine dieback disease fungus</name>
    <name type="synonym">Eutypa armeniacae</name>
    <dbReference type="NCBI Taxonomy" id="1287681"/>
    <lineage>
        <taxon>Eukaryota</taxon>
        <taxon>Fungi</taxon>
        <taxon>Dikarya</taxon>
        <taxon>Ascomycota</taxon>
        <taxon>Pezizomycotina</taxon>
        <taxon>Sordariomycetes</taxon>
        <taxon>Xylariomycetidae</taxon>
        <taxon>Xylariales</taxon>
        <taxon>Diatrypaceae</taxon>
        <taxon>Eutypa</taxon>
    </lineage>
</organism>
<keyword evidence="4 7" id="KW-0812">Transmembrane</keyword>
<evidence type="ECO:0000256" key="2">
    <source>
        <dbReference type="ARBA" id="ARBA00006434"/>
    </source>
</evidence>
<keyword evidence="6 7" id="KW-0472">Membrane</keyword>
<dbReference type="PROSITE" id="PS50283">
    <property type="entry name" value="NA_SOLUT_SYMP_3"/>
    <property type="match status" value="1"/>
</dbReference>
<dbReference type="GO" id="GO:0015606">
    <property type="term" value="F:spermidine transmembrane transporter activity"/>
    <property type="evidence" value="ECO:0007669"/>
    <property type="project" value="TreeGrafter"/>
</dbReference>
<dbReference type="eggNOG" id="KOG2348">
    <property type="taxonomic scope" value="Eukaryota"/>
</dbReference>
<feature type="transmembrane region" description="Helical" evidence="7">
    <location>
        <begin position="236"/>
        <end position="254"/>
    </location>
</feature>
<evidence type="ECO:0000256" key="1">
    <source>
        <dbReference type="ARBA" id="ARBA00004141"/>
    </source>
</evidence>
<feature type="transmembrane region" description="Helical" evidence="7">
    <location>
        <begin position="157"/>
        <end position="177"/>
    </location>
</feature>
<dbReference type="GO" id="GO:0005886">
    <property type="term" value="C:plasma membrane"/>
    <property type="evidence" value="ECO:0007669"/>
    <property type="project" value="TreeGrafter"/>
</dbReference>
<keyword evidence="5 7" id="KW-1133">Transmembrane helix</keyword>
<feature type="transmembrane region" description="Helical" evidence="7">
    <location>
        <begin position="89"/>
        <end position="111"/>
    </location>
</feature>
<evidence type="ECO:0000313" key="9">
    <source>
        <dbReference type="Proteomes" id="UP000012174"/>
    </source>
</evidence>
<name>M7TGT5_EUTLA</name>
<dbReference type="GO" id="GO:0015489">
    <property type="term" value="F:putrescine transmembrane transporter activity"/>
    <property type="evidence" value="ECO:0007669"/>
    <property type="project" value="TreeGrafter"/>
</dbReference>
<reference evidence="9" key="1">
    <citation type="journal article" date="2013" name="Genome Announc.">
        <title>Draft genome sequence of the grapevine dieback fungus Eutypa lata UCR-EL1.</title>
        <authorList>
            <person name="Blanco-Ulate B."/>
            <person name="Rolshausen P.E."/>
            <person name="Cantu D."/>
        </authorList>
    </citation>
    <scope>NUCLEOTIDE SEQUENCE [LARGE SCALE GENOMIC DNA]</scope>
    <source>
        <strain evidence="9">UCR-EL1</strain>
    </source>
</reference>
<dbReference type="HOGENOM" id="CLU_010778_4_0_1"/>
<keyword evidence="9" id="KW-1185">Reference proteome</keyword>
<evidence type="ECO:0000256" key="6">
    <source>
        <dbReference type="ARBA" id="ARBA00023136"/>
    </source>
</evidence>
<comment type="similarity">
    <text evidence="2">Belongs to the sodium:solute symporter (SSF) (TC 2.A.21) family.</text>
</comment>
<gene>
    <name evidence="8" type="ORF">UCREL1_3845</name>
</gene>
<evidence type="ECO:0000313" key="8">
    <source>
        <dbReference type="EMBL" id="EMR69131.1"/>
    </source>
</evidence>
<dbReference type="KEGG" id="ela:UCREL1_3845"/>
<protein>
    <submittedName>
        <fullName evidence="8">Putative urea active transporter protein</fullName>
    </submittedName>
</protein>
<feature type="transmembrane region" description="Helical" evidence="7">
    <location>
        <begin position="57"/>
        <end position="83"/>
    </location>
</feature>
<dbReference type="InterPro" id="IPR001734">
    <property type="entry name" value="Na/solute_symporter"/>
</dbReference>
<dbReference type="EMBL" id="KB706127">
    <property type="protein sequence ID" value="EMR69131.1"/>
    <property type="molecule type" value="Genomic_DNA"/>
</dbReference>
<dbReference type="STRING" id="1287681.M7TGT5"/>
<evidence type="ECO:0000256" key="4">
    <source>
        <dbReference type="ARBA" id="ARBA00022692"/>
    </source>
</evidence>
<dbReference type="Proteomes" id="UP000012174">
    <property type="component" value="Unassembled WGS sequence"/>
</dbReference>
<dbReference type="PANTHER" id="PTHR46154">
    <property type="match status" value="1"/>
</dbReference>
<keyword evidence="3" id="KW-0813">Transport</keyword>
<dbReference type="PANTHER" id="PTHR46154:SF4">
    <property type="entry name" value="UREA ACTIVE TRANSPORTER"/>
    <property type="match status" value="1"/>
</dbReference>
<feature type="transmembrane region" description="Helical" evidence="7">
    <location>
        <begin position="12"/>
        <end position="45"/>
    </location>
</feature>
<evidence type="ECO:0000256" key="5">
    <source>
        <dbReference type="ARBA" id="ARBA00022989"/>
    </source>
</evidence>
<dbReference type="Gene3D" id="1.20.1730.10">
    <property type="entry name" value="Sodium/glucose cotransporter"/>
    <property type="match status" value="1"/>
</dbReference>
<proteinExistence type="inferred from homology"/>
<evidence type="ECO:0000256" key="3">
    <source>
        <dbReference type="ARBA" id="ARBA00022448"/>
    </source>
</evidence>
<dbReference type="InterPro" id="IPR038377">
    <property type="entry name" value="Na/Glc_symporter_sf"/>
</dbReference>